<evidence type="ECO:0000256" key="1">
    <source>
        <dbReference type="ARBA" id="ARBA00008791"/>
    </source>
</evidence>
<dbReference type="CDD" id="cd00293">
    <property type="entry name" value="USP-like"/>
    <property type="match status" value="1"/>
</dbReference>
<dbReference type="InterPro" id="IPR006016">
    <property type="entry name" value="UspA"/>
</dbReference>
<dbReference type="RefSeq" id="WP_162412124.1">
    <property type="nucleotide sequence ID" value="NZ_JAHQXE010000001.1"/>
</dbReference>
<dbReference type="Proteomes" id="UP001166304">
    <property type="component" value="Unassembled WGS sequence"/>
</dbReference>
<evidence type="ECO:0000313" key="3">
    <source>
        <dbReference type="EMBL" id="MBV0900585.1"/>
    </source>
</evidence>
<dbReference type="InterPro" id="IPR014729">
    <property type="entry name" value="Rossmann-like_a/b/a_fold"/>
</dbReference>
<name>A0AA41FXW1_9EURY</name>
<organism evidence="3 4">
    <name type="scientific">Haloarcula salina</name>
    <dbReference type="NCBI Taxonomy" id="1429914"/>
    <lineage>
        <taxon>Archaea</taxon>
        <taxon>Methanobacteriati</taxon>
        <taxon>Methanobacteriota</taxon>
        <taxon>Stenosarchaea group</taxon>
        <taxon>Halobacteria</taxon>
        <taxon>Halobacteriales</taxon>
        <taxon>Haloarculaceae</taxon>
        <taxon>Haloarcula</taxon>
    </lineage>
</organism>
<feature type="domain" description="UspA" evidence="2">
    <location>
        <begin position="3"/>
        <end position="143"/>
    </location>
</feature>
<dbReference type="PANTHER" id="PTHR46268:SF24">
    <property type="entry name" value="UNIVERSAL STRESS PROTEIN"/>
    <property type="match status" value="1"/>
</dbReference>
<dbReference type="Pfam" id="PF00582">
    <property type="entry name" value="Usp"/>
    <property type="match status" value="1"/>
</dbReference>
<comment type="caution">
    <text evidence="3">The sequence shown here is derived from an EMBL/GenBank/DDBJ whole genome shotgun (WGS) entry which is preliminary data.</text>
</comment>
<protein>
    <submittedName>
        <fullName evidence="3">Universal stress protein</fullName>
    </submittedName>
</protein>
<dbReference type="SUPFAM" id="SSF52402">
    <property type="entry name" value="Adenine nucleotide alpha hydrolases-like"/>
    <property type="match status" value="1"/>
</dbReference>
<accession>A0AA41FXW1</accession>
<sequence>MGKRILVAVDSSEQASDACSFAAEEYPDATLVLLHVINPAEAGYSAEASIPSFSEEWYEQQEAAAESLFDDLEAAATEAGVETVERVLEVGRPTQVIVDYAEDNDIDQIVMGSHGRAGMSRILLGSVAEIVVRRASVPVTVVR</sequence>
<dbReference type="AlphaFoldDB" id="A0AA41FXW1"/>
<dbReference type="PANTHER" id="PTHR46268">
    <property type="entry name" value="STRESS RESPONSE PROTEIN NHAX"/>
    <property type="match status" value="1"/>
</dbReference>
<dbReference type="EMBL" id="JAHQXE010000001">
    <property type="protein sequence ID" value="MBV0900585.1"/>
    <property type="molecule type" value="Genomic_DNA"/>
</dbReference>
<gene>
    <name evidence="3" type="ORF">KTS37_02185</name>
</gene>
<evidence type="ECO:0000259" key="2">
    <source>
        <dbReference type="Pfam" id="PF00582"/>
    </source>
</evidence>
<dbReference type="PRINTS" id="PR01438">
    <property type="entry name" value="UNVRSLSTRESS"/>
</dbReference>
<evidence type="ECO:0000313" key="4">
    <source>
        <dbReference type="Proteomes" id="UP001166304"/>
    </source>
</evidence>
<reference evidence="3" key="1">
    <citation type="submission" date="2021-06" db="EMBL/GenBank/DDBJ databases">
        <title>New haloarchaea isolates fom saline soil.</title>
        <authorList>
            <person name="Duran-Viseras A."/>
            <person name="Sanchez-Porro C.S."/>
            <person name="Ventosa A."/>
        </authorList>
    </citation>
    <scope>NUCLEOTIDE SEQUENCE</scope>
    <source>
        <strain evidence="3">JCM 18369</strain>
    </source>
</reference>
<proteinExistence type="inferred from homology"/>
<dbReference type="InterPro" id="IPR006015">
    <property type="entry name" value="Universal_stress_UspA"/>
</dbReference>
<comment type="similarity">
    <text evidence="1">Belongs to the universal stress protein A family.</text>
</comment>
<dbReference type="PIRSF" id="PIRSF006276">
    <property type="entry name" value="UspA"/>
    <property type="match status" value="1"/>
</dbReference>
<dbReference type="Gene3D" id="3.40.50.620">
    <property type="entry name" value="HUPs"/>
    <property type="match status" value="1"/>
</dbReference>
<keyword evidence="4" id="KW-1185">Reference proteome</keyword>